<reference evidence="1 2" key="1">
    <citation type="journal article" date="2018" name="Int. J. Syst. Evol. Microbiol.">
        <title>Planococcus salinus sp. nov., a moderately halophilic bacterium isolated from a saline-alkali soil.</title>
        <authorList>
            <person name="Gan L."/>
        </authorList>
    </citation>
    <scope>NUCLEOTIDE SEQUENCE [LARGE SCALE GENOMIC DNA]</scope>
    <source>
        <strain evidence="1 2">LCB217</strain>
    </source>
</reference>
<dbReference type="OrthoDB" id="4304at2"/>
<comment type="caution">
    <text evidence="1">The sequence shown here is derived from an EMBL/GenBank/DDBJ whole genome shotgun (WGS) entry which is preliminary data.</text>
</comment>
<dbReference type="AlphaFoldDB" id="A0A3M8P4B2"/>
<keyword evidence="2" id="KW-1185">Reference proteome</keyword>
<proteinExistence type="predicted"/>
<organism evidence="1 2">
    <name type="scientific">Planococcus salinus</name>
    <dbReference type="NCBI Taxonomy" id="1848460"/>
    <lineage>
        <taxon>Bacteria</taxon>
        <taxon>Bacillati</taxon>
        <taxon>Bacillota</taxon>
        <taxon>Bacilli</taxon>
        <taxon>Bacillales</taxon>
        <taxon>Caryophanaceae</taxon>
        <taxon>Planococcus</taxon>
    </lineage>
</organism>
<protein>
    <submittedName>
        <fullName evidence="1">DUF1850 domain-containing protein</fullName>
    </submittedName>
</protein>
<sequence>MRSTLTYQLLLSILALILLGSAIALIPLKKHYVFIDSETDRLTAFAPLVDTAFQIKYTHSIHLSNVLESYRVLEDNTLMATEVEYEDFNIGMPSNAGEGERFVEKDGSYFIKNMTTELPEFRLLVGDVDAGLSFIVDGKEIDLKKTLDRGKTYTFRVQRLSFFQQLEGVNLYER</sequence>
<dbReference type="Proteomes" id="UP000275473">
    <property type="component" value="Unassembled WGS sequence"/>
</dbReference>
<gene>
    <name evidence="1" type="ORF">EEX84_14250</name>
</gene>
<dbReference type="InterPro" id="IPR015001">
    <property type="entry name" value="DUF1850"/>
</dbReference>
<evidence type="ECO:0000313" key="2">
    <source>
        <dbReference type="Proteomes" id="UP000275473"/>
    </source>
</evidence>
<dbReference type="Pfam" id="PF08905">
    <property type="entry name" value="DUF1850"/>
    <property type="match status" value="1"/>
</dbReference>
<evidence type="ECO:0000313" key="1">
    <source>
        <dbReference type="EMBL" id="RNF38495.1"/>
    </source>
</evidence>
<dbReference type="RefSeq" id="WP_123166316.1">
    <property type="nucleotide sequence ID" value="NZ_RIAX01000013.1"/>
</dbReference>
<accession>A0A3M8P4B2</accession>
<name>A0A3M8P4B2_9BACL</name>
<dbReference type="EMBL" id="RIAX01000013">
    <property type="protein sequence ID" value="RNF38495.1"/>
    <property type="molecule type" value="Genomic_DNA"/>
</dbReference>